<dbReference type="InterPro" id="IPR011009">
    <property type="entry name" value="Kinase-like_dom_sf"/>
</dbReference>
<proteinExistence type="predicted"/>
<keyword evidence="2" id="KW-1185">Reference proteome</keyword>
<gene>
    <name evidence="1" type="ORF">GD627_14050</name>
</gene>
<dbReference type="EMBL" id="VTFX01000005">
    <property type="protein sequence ID" value="KAD3515375.1"/>
    <property type="molecule type" value="Genomic_DNA"/>
</dbReference>
<evidence type="ECO:0000313" key="2">
    <source>
        <dbReference type="Proteomes" id="UP000326852"/>
    </source>
</evidence>
<dbReference type="SUPFAM" id="SSF56112">
    <property type="entry name" value="Protein kinase-like (PK-like)"/>
    <property type="match status" value="1"/>
</dbReference>
<dbReference type="AlphaFoldDB" id="A0A5N6MIP6"/>
<dbReference type="Pfam" id="PF04655">
    <property type="entry name" value="APH_6_hur"/>
    <property type="match status" value="1"/>
</dbReference>
<dbReference type="GO" id="GO:0019748">
    <property type="term" value="P:secondary metabolic process"/>
    <property type="evidence" value="ECO:0007669"/>
    <property type="project" value="InterPro"/>
</dbReference>
<accession>A0A5N6MIP6</accession>
<dbReference type="GO" id="GO:0016773">
    <property type="term" value="F:phosphotransferase activity, alcohol group as acceptor"/>
    <property type="evidence" value="ECO:0007669"/>
    <property type="project" value="InterPro"/>
</dbReference>
<name>A0A5N6MIP6_9MICC</name>
<organism evidence="1 2">
    <name type="scientific">Arthrobacter yangruifuii</name>
    <dbReference type="NCBI Taxonomy" id="2606616"/>
    <lineage>
        <taxon>Bacteria</taxon>
        <taxon>Bacillati</taxon>
        <taxon>Actinomycetota</taxon>
        <taxon>Actinomycetes</taxon>
        <taxon>Micrococcales</taxon>
        <taxon>Micrococcaceae</taxon>
        <taxon>Arthrobacter</taxon>
    </lineage>
</organism>
<dbReference type="RefSeq" id="WP_152272991.1">
    <property type="nucleotide sequence ID" value="NZ_VTFX01000005.1"/>
</dbReference>
<reference evidence="1 2" key="1">
    <citation type="submission" date="2019-08" db="EMBL/GenBank/DDBJ databases">
        <title>Arthrobacter sp. nov., isolated from plateau pika and Tibetan wild ass.</title>
        <authorList>
            <person name="Ge Y."/>
        </authorList>
    </citation>
    <scope>NUCLEOTIDE SEQUENCE [LARGE SCALE GENOMIC DNA]</scope>
    <source>
        <strain evidence="1 2">785</strain>
    </source>
</reference>
<evidence type="ECO:0000313" key="1">
    <source>
        <dbReference type="EMBL" id="KAD3515375.1"/>
    </source>
</evidence>
<dbReference type="Proteomes" id="UP000326852">
    <property type="component" value="Unassembled WGS sequence"/>
</dbReference>
<protein>
    <submittedName>
        <fullName evidence="1">Aminoglycoside resistance protein</fullName>
    </submittedName>
</protein>
<sequence length="328" mass="35539">MAPAVVVPEALRRRYLGTRSGRTWLAGLPELVDASLTAFGVMPDPPGAAPWHGHGALVLPVRFPDRAPAVLKFPFPHPEAATETAALTLWDGGAAVRLLDRDAAGTCLVLERLDPDRTLLTVDLPDAVRIWGSLVRRLSLRESDSPQWAAVPSLAEHAEQLSDELPSEWEALGRPFERWLLEAALQVCQTRGAVGRRSARDVLVHADLHYANILARPGVPGGYAAIDPQAVFGEAEYAVAPMLWNRLEDLDPAAPEESLLARLTALCTAADLDRNAARDWSILREVANALDYARVGRHGDAQRSVWVASALTGRRHPGIPPVEELPAA</sequence>
<comment type="caution">
    <text evidence="1">The sequence shown here is derived from an EMBL/GenBank/DDBJ whole genome shotgun (WGS) entry which is preliminary data.</text>
</comment>
<dbReference type="InterPro" id="IPR006748">
    <property type="entry name" value="NH2Glyco/OHUrea_AB-resist_kin"/>
</dbReference>